<dbReference type="EMBL" id="SJPR01000002">
    <property type="protein sequence ID" value="TWT98163.1"/>
    <property type="molecule type" value="Genomic_DNA"/>
</dbReference>
<evidence type="ECO:0000313" key="1">
    <source>
        <dbReference type="EMBL" id="TWT98163.1"/>
    </source>
</evidence>
<reference evidence="1 2" key="1">
    <citation type="submission" date="2019-02" db="EMBL/GenBank/DDBJ databases">
        <title>Deep-cultivation of Planctomycetes and their phenomic and genomic characterization uncovers novel biology.</title>
        <authorList>
            <person name="Wiegand S."/>
            <person name="Jogler M."/>
            <person name="Boedeker C."/>
            <person name="Pinto D."/>
            <person name="Vollmers J."/>
            <person name="Rivas-Marin E."/>
            <person name="Kohn T."/>
            <person name="Peeters S.H."/>
            <person name="Heuer A."/>
            <person name="Rast P."/>
            <person name="Oberbeckmann S."/>
            <person name="Bunk B."/>
            <person name="Jeske O."/>
            <person name="Meyerdierks A."/>
            <person name="Storesund J.E."/>
            <person name="Kallscheuer N."/>
            <person name="Luecker S."/>
            <person name="Lage O.M."/>
            <person name="Pohl T."/>
            <person name="Merkel B.J."/>
            <person name="Hornburger P."/>
            <person name="Mueller R.-W."/>
            <person name="Bruemmer F."/>
            <person name="Labrenz M."/>
            <person name="Spormann A.M."/>
            <person name="Op Den Camp H."/>
            <person name="Overmann J."/>
            <person name="Amann R."/>
            <person name="Jetten M.S.M."/>
            <person name="Mascher T."/>
            <person name="Medema M.H."/>
            <person name="Devos D.P."/>
            <person name="Kaster A.-K."/>
            <person name="Ovreas L."/>
            <person name="Rohde M."/>
            <person name="Galperin M.Y."/>
            <person name="Jogler C."/>
        </authorList>
    </citation>
    <scope>NUCLEOTIDE SEQUENCE [LARGE SCALE GENOMIC DNA]</scope>
    <source>
        <strain evidence="1 2">Pla108</strain>
    </source>
</reference>
<keyword evidence="2" id="KW-1185">Reference proteome</keyword>
<gene>
    <name evidence="1" type="ORF">Pla108_23200</name>
</gene>
<organism evidence="1 2">
    <name type="scientific">Botrimarina colliarenosi</name>
    <dbReference type="NCBI Taxonomy" id="2528001"/>
    <lineage>
        <taxon>Bacteria</taxon>
        <taxon>Pseudomonadati</taxon>
        <taxon>Planctomycetota</taxon>
        <taxon>Planctomycetia</taxon>
        <taxon>Pirellulales</taxon>
        <taxon>Lacipirellulaceae</taxon>
        <taxon>Botrimarina</taxon>
    </lineage>
</organism>
<protein>
    <submittedName>
        <fullName evidence="1">Uncharacterized protein</fullName>
    </submittedName>
</protein>
<evidence type="ECO:0000313" key="2">
    <source>
        <dbReference type="Proteomes" id="UP000317421"/>
    </source>
</evidence>
<dbReference type="AlphaFoldDB" id="A0A5C6AIU9"/>
<dbReference type="Proteomes" id="UP000317421">
    <property type="component" value="Unassembled WGS sequence"/>
</dbReference>
<accession>A0A5C6AIU9</accession>
<proteinExistence type="predicted"/>
<sequence>MSAVVGRTEAIAVAENYMRDSGYKHGPCIGCRPIGPTGTLFWEVEFAYKGKTERSETADPPSIMLKVNTSTKEVRSVYLM</sequence>
<name>A0A5C6AIU9_9BACT</name>
<comment type="caution">
    <text evidence="1">The sequence shown here is derived from an EMBL/GenBank/DDBJ whole genome shotgun (WGS) entry which is preliminary data.</text>
</comment>